<feature type="transmembrane region" description="Helical" evidence="1">
    <location>
        <begin position="32"/>
        <end position="55"/>
    </location>
</feature>
<name>A0A059G937_9PROT</name>
<evidence type="ECO:0000259" key="2">
    <source>
        <dbReference type="Pfam" id="PF07811"/>
    </source>
</evidence>
<keyword evidence="1" id="KW-0472">Membrane</keyword>
<dbReference type="InterPro" id="IPR012495">
    <property type="entry name" value="TadE-like_dom"/>
</dbReference>
<dbReference type="Pfam" id="PF07811">
    <property type="entry name" value="TadE"/>
    <property type="match status" value="1"/>
</dbReference>
<sequence>MFNTGLGIITPRLMRTWHAYTADRRGIAAVEFAMVAAPFFLLIFGLLEVCILFVISTIMEHAVAEASRQIRTGQAQENGFNEQNFRTSVCERFMGMLDCDAKLHIDVKALSGFSAANIDMPIDNDGKFDDNGFSYDPGGPNDIVAVRVFYEWSLMTPFMTAPLANMAGSKYLVQANAVFRNEPFGD</sequence>
<dbReference type="PATRIC" id="fig|1280953.3.peg.1293"/>
<keyword evidence="1" id="KW-1133">Transmembrane helix</keyword>
<dbReference type="Proteomes" id="UP000024942">
    <property type="component" value="Unassembled WGS sequence"/>
</dbReference>
<dbReference type="STRING" id="1280953.HOC_06398"/>
<organism evidence="3 4">
    <name type="scientific">Hyphomonas oceanitis SCH89</name>
    <dbReference type="NCBI Taxonomy" id="1280953"/>
    <lineage>
        <taxon>Bacteria</taxon>
        <taxon>Pseudomonadati</taxon>
        <taxon>Pseudomonadota</taxon>
        <taxon>Alphaproteobacteria</taxon>
        <taxon>Hyphomonadales</taxon>
        <taxon>Hyphomonadaceae</taxon>
        <taxon>Hyphomonas</taxon>
    </lineage>
</organism>
<protein>
    <submittedName>
        <fullName evidence="3">TadE-like protein</fullName>
    </submittedName>
</protein>
<feature type="domain" description="TadE-like" evidence="2">
    <location>
        <begin position="26"/>
        <end position="68"/>
    </location>
</feature>
<accession>A0A059G937</accession>
<evidence type="ECO:0000313" key="4">
    <source>
        <dbReference type="Proteomes" id="UP000024942"/>
    </source>
</evidence>
<comment type="caution">
    <text evidence="3">The sequence shown here is derived from an EMBL/GenBank/DDBJ whole genome shotgun (WGS) entry which is preliminary data.</text>
</comment>
<dbReference type="RefSeq" id="WP_084146167.1">
    <property type="nucleotide sequence ID" value="NZ_ARYL01000007.1"/>
</dbReference>
<evidence type="ECO:0000313" key="3">
    <source>
        <dbReference type="EMBL" id="KDA03244.1"/>
    </source>
</evidence>
<keyword evidence="1" id="KW-0812">Transmembrane</keyword>
<gene>
    <name evidence="3" type="ORF">HOC_06398</name>
</gene>
<dbReference type="eggNOG" id="COG4961">
    <property type="taxonomic scope" value="Bacteria"/>
</dbReference>
<proteinExistence type="predicted"/>
<evidence type="ECO:0000256" key="1">
    <source>
        <dbReference type="SAM" id="Phobius"/>
    </source>
</evidence>
<dbReference type="EMBL" id="ARYL01000007">
    <property type="protein sequence ID" value="KDA03244.1"/>
    <property type="molecule type" value="Genomic_DNA"/>
</dbReference>
<keyword evidence="4" id="KW-1185">Reference proteome</keyword>
<dbReference type="AlphaFoldDB" id="A0A059G937"/>
<reference evidence="3 4" key="1">
    <citation type="journal article" date="2014" name="Antonie Van Leeuwenhoek">
        <title>Hyphomonas beringensis sp. nov. and Hyphomonas chukchiensis sp. nov., isolated from surface seawater of the Bering Sea and Chukchi Sea.</title>
        <authorList>
            <person name="Li C."/>
            <person name="Lai Q."/>
            <person name="Li G."/>
            <person name="Dong C."/>
            <person name="Wang J."/>
            <person name="Liao Y."/>
            <person name="Shao Z."/>
        </authorList>
    </citation>
    <scope>NUCLEOTIDE SEQUENCE [LARGE SCALE GENOMIC DNA]</scope>
    <source>
        <strain evidence="3 4">SCH89</strain>
    </source>
</reference>